<dbReference type="EMBL" id="CP127845">
    <property type="protein sequence ID" value="WMY86068.1"/>
    <property type="molecule type" value="Genomic_DNA"/>
</dbReference>
<evidence type="ECO:0000256" key="4">
    <source>
        <dbReference type="SAM" id="Phobius"/>
    </source>
</evidence>
<dbReference type="SUPFAM" id="SSF103473">
    <property type="entry name" value="MFS general substrate transporter"/>
    <property type="match status" value="1"/>
</dbReference>
<keyword evidence="3 4" id="KW-0472">Membrane</keyword>
<dbReference type="Pfam" id="PF07690">
    <property type="entry name" value="MFS_1"/>
    <property type="match status" value="1"/>
</dbReference>
<feature type="transmembrane region" description="Helical" evidence="4">
    <location>
        <begin position="109"/>
        <end position="127"/>
    </location>
</feature>
<sequence>MADSITRNTPPSERDLDELLIDAEADDEQVQQQPVQIQRPWLLLLGLVLVALNLRPALSSMAPVLGQVSEGLGLNASQAGLLTTLPVLCLGLFAPLAPVLARRFGSERVILGILATLALGIVVRSSLGATGVFLGSLMAGASIGIIGVLLPGIVKRDFPQHAGTLTGVYTMALCLGAAMAAGATVPLAQHFNDRWALGLGFWMLPALLAMLVWLPQARQGHGLHKVAYRVRGLWRDPLAWQVTLYMGLQSSLAYIVFGWLPSILIGRGLSPTEAGLVLSGSVIVQLVSSLSAPWLATRGKDQRLAIVLVMLITLTGLFGCLYAPLSGLWGWAVVLGLGQGGTFALALTLIVLRSKDAHVAANLSSMAQGVGYTLASMGPFAVGLVHDLTGGWVAVGWIFAVLGAGAIVFGLGAGRALHVQVSSEKV</sequence>
<accession>A0ABY9SR58</accession>
<feature type="transmembrane region" description="Helical" evidence="4">
    <location>
        <begin position="133"/>
        <end position="154"/>
    </location>
</feature>
<feature type="transmembrane region" description="Helical" evidence="4">
    <location>
        <begin position="304"/>
        <end position="325"/>
    </location>
</feature>
<dbReference type="Proteomes" id="UP001258940">
    <property type="component" value="Chromosome"/>
</dbReference>
<dbReference type="NCBIfam" id="TIGR00896">
    <property type="entry name" value="CynX"/>
    <property type="match status" value="1"/>
</dbReference>
<evidence type="ECO:0000313" key="6">
    <source>
        <dbReference type="Proteomes" id="UP001258940"/>
    </source>
</evidence>
<feature type="transmembrane region" description="Helical" evidence="4">
    <location>
        <begin position="41"/>
        <end position="58"/>
    </location>
</feature>
<dbReference type="InterPro" id="IPR004747">
    <property type="entry name" value="CynX-like"/>
</dbReference>
<feature type="transmembrane region" description="Helical" evidence="4">
    <location>
        <begin position="78"/>
        <end position="97"/>
    </location>
</feature>
<organism evidence="5 6">
    <name type="scientific">Pseudomonas shirazica</name>
    <dbReference type="NCBI Taxonomy" id="1940636"/>
    <lineage>
        <taxon>Bacteria</taxon>
        <taxon>Pseudomonadati</taxon>
        <taxon>Pseudomonadota</taxon>
        <taxon>Gammaproteobacteria</taxon>
        <taxon>Pseudomonadales</taxon>
        <taxon>Pseudomonadaceae</taxon>
        <taxon>Pseudomonas</taxon>
    </lineage>
</organism>
<evidence type="ECO:0000313" key="5">
    <source>
        <dbReference type="EMBL" id="WMY86068.1"/>
    </source>
</evidence>
<keyword evidence="6" id="KW-1185">Reference proteome</keyword>
<dbReference type="PANTHER" id="PTHR23523:SF2">
    <property type="entry name" value="2-NITROIMIDAZOLE TRANSPORTER"/>
    <property type="match status" value="1"/>
</dbReference>
<feature type="transmembrane region" description="Helical" evidence="4">
    <location>
        <begin position="394"/>
        <end position="417"/>
    </location>
</feature>
<feature type="transmembrane region" description="Helical" evidence="4">
    <location>
        <begin position="331"/>
        <end position="352"/>
    </location>
</feature>
<protein>
    <submittedName>
        <fullName evidence="5">CynX/NimT family MFS transporter</fullName>
    </submittedName>
</protein>
<proteinExistence type="predicted"/>
<dbReference type="GeneID" id="92662402"/>
<dbReference type="InterPro" id="IPR052524">
    <property type="entry name" value="MFS_Cyanate_Porter"/>
</dbReference>
<dbReference type="InterPro" id="IPR011701">
    <property type="entry name" value="MFS"/>
</dbReference>
<dbReference type="PANTHER" id="PTHR23523">
    <property type="match status" value="1"/>
</dbReference>
<dbReference type="CDD" id="cd17339">
    <property type="entry name" value="MFS_NIMT_CynX_like"/>
    <property type="match status" value="1"/>
</dbReference>
<evidence type="ECO:0000256" key="2">
    <source>
        <dbReference type="ARBA" id="ARBA00022989"/>
    </source>
</evidence>
<feature type="transmembrane region" description="Helical" evidence="4">
    <location>
        <begin position="166"/>
        <end position="189"/>
    </location>
</feature>
<dbReference type="Gene3D" id="1.20.1250.20">
    <property type="entry name" value="MFS general substrate transporter like domains"/>
    <property type="match status" value="1"/>
</dbReference>
<feature type="transmembrane region" description="Helical" evidence="4">
    <location>
        <begin position="359"/>
        <end position="382"/>
    </location>
</feature>
<evidence type="ECO:0000256" key="1">
    <source>
        <dbReference type="ARBA" id="ARBA00022692"/>
    </source>
</evidence>
<keyword evidence="2 4" id="KW-1133">Transmembrane helix</keyword>
<dbReference type="InterPro" id="IPR036259">
    <property type="entry name" value="MFS_trans_sf"/>
</dbReference>
<gene>
    <name evidence="5" type="ORF">QR297_04035</name>
</gene>
<feature type="transmembrane region" description="Helical" evidence="4">
    <location>
        <begin position="238"/>
        <end position="257"/>
    </location>
</feature>
<name>A0ABY9SR58_9PSED</name>
<evidence type="ECO:0000256" key="3">
    <source>
        <dbReference type="ARBA" id="ARBA00023136"/>
    </source>
</evidence>
<reference evidence="5 6" key="1">
    <citation type="journal article" date="2023" name="J Bioinform Genom">
        <title>Complete genome sequence of the bacterium Pseudomonas shirazica hy376 from natural waters of algiers.</title>
        <authorList>
            <person name="Haffaressas Y."/>
            <person name="Seghouani N."/>
            <person name="Arzamasceva V.O."/>
            <person name="Tepeeva A.N."/>
            <person name="Vasilenko O.V."/>
        </authorList>
    </citation>
    <scope>NUCLEOTIDE SEQUENCE [LARGE SCALE GENOMIC DNA]</scope>
    <source>
        <strain evidence="5 6">HY376</strain>
    </source>
</reference>
<dbReference type="RefSeq" id="WP_102084429.1">
    <property type="nucleotide sequence ID" value="NZ_CP063456.1"/>
</dbReference>
<feature type="transmembrane region" description="Helical" evidence="4">
    <location>
        <begin position="195"/>
        <end position="217"/>
    </location>
</feature>
<feature type="transmembrane region" description="Helical" evidence="4">
    <location>
        <begin position="277"/>
        <end position="297"/>
    </location>
</feature>
<keyword evidence="1 4" id="KW-0812">Transmembrane</keyword>